<dbReference type="InterPro" id="IPR038765">
    <property type="entry name" value="Papain-like_cys_pep_sf"/>
</dbReference>
<dbReference type="GO" id="GO:0005634">
    <property type="term" value="C:nucleus"/>
    <property type="evidence" value="ECO:0007669"/>
    <property type="project" value="TreeGrafter"/>
</dbReference>
<dbReference type="GO" id="GO:0005829">
    <property type="term" value="C:cytosol"/>
    <property type="evidence" value="ECO:0007669"/>
    <property type="project" value="TreeGrafter"/>
</dbReference>
<name>A0A9P6YCB5_RHIOR</name>
<dbReference type="InterPro" id="IPR015940">
    <property type="entry name" value="UBA"/>
</dbReference>
<dbReference type="PANTHER" id="PTHR39597:SF1">
    <property type="entry name" value="UBA DOMAIN-CONTAINING PROTEIN RUP1"/>
    <property type="match status" value="1"/>
</dbReference>
<dbReference type="PROSITE" id="PS50235">
    <property type="entry name" value="USP_3"/>
    <property type="match status" value="1"/>
</dbReference>
<feature type="compositionally biased region" description="Acidic residues" evidence="2">
    <location>
        <begin position="223"/>
        <end position="239"/>
    </location>
</feature>
<feature type="region of interest" description="Disordered" evidence="2">
    <location>
        <begin position="74"/>
        <end position="93"/>
    </location>
</feature>
<dbReference type="InterPro" id="IPR009060">
    <property type="entry name" value="UBA-like_sf"/>
</dbReference>
<dbReference type="CDD" id="cd14297">
    <property type="entry name" value="UBA2_spUBP14_like"/>
    <property type="match status" value="1"/>
</dbReference>
<accession>A0A9P6YCB5</accession>
<dbReference type="EMBL" id="JAANIT010000756">
    <property type="protein sequence ID" value="KAG1544724.1"/>
    <property type="molecule type" value="Genomic_DNA"/>
</dbReference>
<dbReference type="InterPro" id="IPR001394">
    <property type="entry name" value="Peptidase_C19_UCH"/>
</dbReference>
<feature type="domain" description="UBA" evidence="3">
    <location>
        <begin position="1"/>
        <end position="39"/>
    </location>
</feature>
<dbReference type="Pfam" id="PF00627">
    <property type="entry name" value="UBA"/>
    <property type="match status" value="1"/>
</dbReference>
<feature type="region of interest" description="Disordered" evidence="2">
    <location>
        <begin position="214"/>
        <end position="246"/>
    </location>
</feature>
<dbReference type="Gene3D" id="1.10.8.10">
    <property type="entry name" value="DNA helicase RuvA subunit, C-terminal domain"/>
    <property type="match status" value="1"/>
</dbReference>
<evidence type="ECO:0000313" key="5">
    <source>
        <dbReference type="EMBL" id="KAG1544724.1"/>
    </source>
</evidence>
<evidence type="ECO:0000256" key="2">
    <source>
        <dbReference type="SAM" id="MobiDB-lite"/>
    </source>
</evidence>
<evidence type="ECO:0000256" key="1">
    <source>
        <dbReference type="SAM" id="Coils"/>
    </source>
</evidence>
<sequence>MEEAINQLQDLGVSRIQAKKALARYNNDVARAADYIFSGSYISDEEEEVKLIEEEKKSEALAISLSLEEEKRQKKLAHSTATTSHSTTTNNSNLSLVLYKGPQETSDQVTPSHDDSNQQTTSDFSLTWWTNPENPSHRKATNNLPVGLRPPSYYFNYAPIVIQALFHITAFQSAVLSFRPVPADWGTPDNYWKGQGDCIPGYITIEKKTTFKQPERISKKQEEEEEEEEDYNNIDENDVQEGLSENPQEEIVEREVKTIPKCLQALGEMQKIFAFLGNTKRGYGSVSDYTKALNTRTNFWDENDVHFESFLDLLINRLLECDVLSNVSSLKQKFKSYKSDTNDCGSTYKYTSFETTSPILFIVLENRHKLNYEYQIDTTIYLDRYMDYNKEQSIQGFQKMQAYQMDIKKSQAEIDKLKGDIRSVSKRDLLDESIKYFKDRQENDINDDDLNALDYILKTVKQKMTIRLEQMETLLKERKREIYAIFDREDMKKKPYKLRATFHHDGKTGTGHYWAYIWVESKEENLLEDMPAEGGWFRFCDASVVPAKEEDIFNDPVPPFSFVYVDDSLPHYTKNQIYECVPDELKQFIKQDNVLFEQEISMYDRTSNVAYPVYDDNWFTEKTEEYQIEQTTFDDTNSIGTAVGQTYADTDNKNINCSQKFVGQGYTKLKDQANHKIIETSSYASDDYRLLMNFETFLAKSQNQMSLEHLYLLYTVSEDGDQSIKEEASKDDEDLKPAWHQYECYLSVGERVTQALYYFVKQEYQIALQLLLDAKRAEADWKTRLMLDLDMLNAYSGIDTISFSPLYEAYGKKCLEVLNKAAFTKALNESYRSRGLEDALRLAHQAHAIIEPDAISNDSTYESLRELWLRFGEQDNSNKLTDDQANLLNTLVMTYLEGQSGQSGEDVNRVESPVFDASKECDDRPLWERYKEMFYQAEQLLKEISS</sequence>
<feature type="compositionally biased region" description="Low complexity" evidence="2">
    <location>
        <begin position="78"/>
        <end position="93"/>
    </location>
</feature>
<dbReference type="SUPFAM" id="SSF54001">
    <property type="entry name" value="Cysteine proteinases"/>
    <property type="match status" value="1"/>
</dbReference>
<dbReference type="GO" id="GO:0016579">
    <property type="term" value="P:protein deubiquitination"/>
    <property type="evidence" value="ECO:0007669"/>
    <property type="project" value="InterPro"/>
</dbReference>
<evidence type="ECO:0000259" key="4">
    <source>
        <dbReference type="PROSITE" id="PS50235"/>
    </source>
</evidence>
<evidence type="ECO:0008006" key="7">
    <source>
        <dbReference type="Google" id="ProtNLM"/>
    </source>
</evidence>
<feature type="coiled-coil region" evidence="1">
    <location>
        <begin position="400"/>
        <end position="427"/>
    </location>
</feature>
<dbReference type="AlphaFoldDB" id="A0A9P6YCB5"/>
<protein>
    <recommendedName>
        <fullName evidence="7">UBA domain-containing protein</fullName>
    </recommendedName>
</protein>
<dbReference type="PANTHER" id="PTHR39597">
    <property type="entry name" value="UBA DOMAIN-CONTAINING PROTEIN RUP1"/>
    <property type="match status" value="1"/>
</dbReference>
<gene>
    <name evidence="5" type="ORF">G6F51_005892</name>
</gene>
<proteinExistence type="predicted"/>
<dbReference type="InterPro" id="IPR018200">
    <property type="entry name" value="USP_CS"/>
</dbReference>
<evidence type="ECO:0000313" key="6">
    <source>
        <dbReference type="Proteomes" id="UP000717996"/>
    </source>
</evidence>
<dbReference type="Proteomes" id="UP000717996">
    <property type="component" value="Unassembled WGS sequence"/>
</dbReference>
<dbReference type="SMART" id="SM00165">
    <property type="entry name" value="UBA"/>
    <property type="match status" value="1"/>
</dbReference>
<dbReference type="SUPFAM" id="SSF46934">
    <property type="entry name" value="UBA-like"/>
    <property type="match status" value="1"/>
</dbReference>
<dbReference type="PROSITE" id="PS00973">
    <property type="entry name" value="USP_2"/>
    <property type="match status" value="1"/>
</dbReference>
<organism evidence="5 6">
    <name type="scientific">Rhizopus oryzae</name>
    <name type="common">Mucormycosis agent</name>
    <name type="synonym">Rhizopus arrhizus var. delemar</name>
    <dbReference type="NCBI Taxonomy" id="64495"/>
    <lineage>
        <taxon>Eukaryota</taxon>
        <taxon>Fungi</taxon>
        <taxon>Fungi incertae sedis</taxon>
        <taxon>Mucoromycota</taxon>
        <taxon>Mucoromycotina</taxon>
        <taxon>Mucoromycetes</taxon>
        <taxon>Mucorales</taxon>
        <taxon>Mucorineae</taxon>
        <taxon>Rhizopodaceae</taxon>
        <taxon>Rhizopus</taxon>
    </lineage>
</organism>
<feature type="domain" description="USP" evidence="4">
    <location>
        <begin position="146"/>
        <end position="575"/>
    </location>
</feature>
<dbReference type="OrthoDB" id="443682at2759"/>
<dbReference type="Gene3D" id="3.90.70.10">
    <property type="entry name" value="Cysteine proteinases"/>
    <property type="match status" value="1"/>
</dbReference>
<dbReference type="InterPro" id="IPR055335">
    <property type="entry name" value="Ucp6/RUP1"/>
</dbReference>
<comment type="caution">
    <text evidence="5">The sequence shown here is derived from an EMBL/GenBank/DDBJ whole genome shotgun (WGS) entry which is preliminary data.</text>
</comment>
<evidence type="ECO:0000259" key="3">
    <source>
        <dbReference type="PROSITE" id="PS50030"/>
    </source>
</evidence>
<dbReference type="InterPro" id="IPR028889">
    <property type="entry name" value="USP"/>
</dbReference>
<keyword evidence="1" id="KW-0175">Coiled coil</keyword>
<dbReference type="Pfam" id="PF00443">
    <property type="entry name" value="UCH"/>
    <property type="match status" value="1"/>
</dbReference>
<reference evidence="5" key="1">
    <citation type="journal article" date="2020" name="Microb. Genom.">
        <title>Genetic diversity of clinical and environmental Mucorales isolates obtained from an investigation of mucormycosis cases among solid organ transplant recipients.</title>
        <authorList>
            <person name="Nguyen M.H."/>
            <person name="Kaul D."/>
            <person name="Muto C."/>
            <person name="Cheng S.J."/>
            <person name="Richter R.A."/>
            <person name="Bruno V.M."/>
            <person name="Liu G."/>
            <person name="Beyhan S."/>
            <person name="Sundermann A.J."/>
            <person name="Mounaud S."/>
            <person name="Pasculle A.W."/>
            <person name="Nierman W.C."/>
            <person name="Driscoll E."/>
            <person name="Cumbie R."/>
            <person name="Clancy C.J."/>
            <person name="Dupont C.L."/>
        </authorList>
    </citation>
    <scope>NUCLEOTIDE SEQUENCE</scope>
    <source>
        <strain evidence="5">GL16</strain>
    </source>
</reference>
<dbReference type="PROSITE" id="PS50030">
    <property type="entry name" value="UBA"/>
    <property type="match status" value="1"/>
</dbReference>
<dbReference type="GO" id="GO:0004843">
    <property type="term" value="F:cysteine-type deubiquitinase activity"/>
    <property type="evidence" value="ECO:0007669"/>
    <property type="project" value="InterPro"/>
</dbReference>